<comment type="caution">
    <text evidence="4">The sequence shown here is derived from an EMBL/GenBank/DDBJ whole genome shotgun (WGS) entry which is preliminary data.</text>
</comment>
<name>A0A7Y9W8X9_9BURK</name>
<evidence type="ECO:0000259" key="3">
    <source>
        <dbReference type="PROSITE" id="PS51186"/>
    </source>
</evidence>
<reference evidence="4 5" key="1">
    <citation type="submission" date="2020-07" db="EMBL/GenBank/DDBJ databases">
        <title>Exploring microbial biodiversity for novel pathways involved in the catabolism of aromatic compounds derived from lignin.</title>
        <authorList>
            <person name="Elkins J."/>
        </authorList>
    </citation>
    <scope>NUCLEOTIDE SEQUENCE [LARGE SCALE GENOMIC DNA]</scope>
    <source>
        <strain evidence="4 5">H2C3B</strain>
    </source>
</reference>
<evidence type="ECO:0000313" key="4">
    <source>
        <dbReference type="EMBL" id="NYH16374.1"/>
    </source>
</evidence>
<dbReference type="PROSITE" id="PS51186">
    <property type="entry name" value="GNAT"/>
    <property type="match status" value="1"/>
</dbReference>
<dbReference type="EMBL" id="JACCAU010000001">
    <property type="protein sequence ID" value="NYH16374.1"/>
    <property type="molecule type" value="Genomic_DNA"/>
</dbReference>
<evidence type="ECO:0000256" key="1">
    <source>
        <dbReference type="ARBA" id="ARBA00022679"/>
    </source>
</evidence>
<sequence length="153" mass="17087">MSHLPFVRVAQPADTSALQSLYRQLVDDENVRVTAEQIQRVCDDPRTRLFVCGVDEGVAATVLVSLCADVMYGDQPFAVVENLVVDKAHRGKGLGQALLRHVEQFCLSQHCSKMMLLSSAGRVEAHAFFERFGFNSTAKRGFVKYRRHFNAAN</sequence>
<dbReference type="RefSeq" id="WP_179712652.1">
    <property type="nucleotide sequence ID" value="NZ_JACCAU010000001.1"/>
</dbReference>
<dbReference type="PANTHER" id="PTHR43877">
    <property type="entry name" value="AMINOALKYLPHOSPHONATE N-ACETYLTRANSFERASE-RELATED-RELATED"/>
    <property type="match status" value="1"/>
</dbReference>
<dbReference type="Pfam" id="PF00583">
    <property type="entry name" value="Acetyltransf_1"/>
    <property type="match status" value="1"/>
</dbReference>
<protein>
    <submittedName>
        <fullName evidence="4">GNAT superfamily N-acetyltransferase</fullName>
    </submittedName>
</protein>
<dbReference type="AlphaFoldDB" id="A0A7Y9W8X9"/>
<dbReference type="InterPro" id="IPR000182">
    <property type="entry name" value="GNAT_dom"/>
</dbReference>
<gene>
    <name evidence="4" type="ORF">GGD41_003602</name>
</gene>
<dbReference type="InterPro" id="IPR050832">
    <property type="entry name" value="Bact_Acetyltransf"/>
</dbReference>
<accession>A0A7Y9W8X9</accession>
<dbReference type="Gene3D" id="3.40.630.30">
    <property type="match status" value="1"/>
</dbReference>
<dbReference type="SUPFAM" id="SSF55729">
    <property type="entry name" value="Acyl-CoA N-acyltransferases (Nat)"/>
    <property type="match status" value="1"/>
</dbReference>
<dbReference type="InterPro" id="IPR016181">
    <property type="entry name" value="Acyl_CoA_acyltransferase"/>
</dbReference>
<dbReference type="Proteomes" id="UP000572540">
    <property type="component" value="Unassembled WGS sequence"/>
</dbReference>
<keyword evidence="2" id="KW-0012">Acyltransferase</keyword>
<dbReference type="GO" id="GO:0016747">
    <property type="term" value="F:acyltransferase activity, transferring groups other than amino-acyl groups"/>
    <property type="evidence" value="ECO:0007669"/>
    <property type="project" value="InterPro"/>
</dbReference>
<proteinExistence type="predicted"/>
<keyword evidence="1 4" id="KW-0808">Transferase</keyword>
<evidence type="ECO:0000256" key="2">
    <source>
        <dbReference type="ARBA" id="ARBA00023315"/>
    </source>
</evidence>
<dbReference type="CDD" id="cd04301">
    <property type="entry name" value="NAT_SF"/>
    <property type="match status" value="1"/>
</dbReference>
<evidence type="ECO:0000313" key="5">
    <source>
        <dbReference type="Proteomes" id="UP000572540"/>
    </source>
</evidence>
<organism evidence="4 5">
    <name type="scientific">Paraburkholderia bryophila</name>
    <dbReference type="NCBI Taxonomy" id="420952"/>
    <lineage>
        <taxon>Bacteria</taxon>
        <taxon>Pseudomonadati</taxon>
        <taxon>Pseudomonadota</taxon>
        <taxon>Betaproteobacteria</taxon>
        <taxon>Burkholderiales</taxon>
        <taxon>Burkholderiaceae</taxon>
        <taxon>Paraburkholderia</taxon>
    </lineage>
</organism>
<feature type="domain" description="N-acetyltransferase" evidence="3">
    <location>
        <begin position="5"/>
        <end position="153"/>
    </location>
</feature>